<proteinExistence type="predicted"/>
<dbReference type="Gene3D" id="2.60.40.4070">
    <property type="match status" value="1"/>
</dbReference>
<dbReference type="AlphaFoldDB" id="X0UUS5"/>
<feature type="non-terminal residue" evidence="2">
    <location>
        <position position="1"/>
    </location>
</feature>
<dbReference type="NCBIfam" id="TIGR04183">
    <property type="entry name" value="Por_Secre_tail"/>
    <property type="match status" value="1"/>
</dbReference>
<gene>
    <name evidence="2" type="ORF">S01H1_46631</name>
</gene>
<organism evidence="2">
    <name type="scientific">marine sediment metagenome</name>
    <dbReference type="NCBI Taxonomy" id="412755"/>
    <lineage>
        <taxon>unclassified sequences</taxon>
        <taxon>metagenomes</taxon>
        <taxon>ecological metagenomes</taxon>
    </lineage>
</organism>
<evidence type="ECO:0000259" key="1">
    <source>
        <dbReference type="Pfam" id="PF18962"/>
    </source>
</evidence>
<reference evidence="2" key="1">
    <citation type="journal article" date="2014" name="Front. Microbiol.">
        <title>High frequency of phylogenetically diverse reductive dehalogenase-homologous genes in deep subseafloor sedimentary metagenomes.</title>
        <authorList>
            <person name="Kawai M."/>
            <person name="Futagami T."/>
            <person name="Toyoda A."/>
            <person name="Takaki Y."/>
            <person name="Nishi S."/>
            <person name="Hori S."/>
            <person name="Arai W."/>
            <person name="Tsubouchi T."/>
            <person name="Morono Y."/>
            <person name="Uchiyama I."/>
            <person name="Ito T."/>
            <person name="Fujiyama A."/>
            <person name="Inagaki F."/>
            <person name="Takami H."/>
        </authorList>
    </citation>
    <scope>NUCLEOTIDE SEQUENCE</scope>
    <source>
        <strain evidence="2">Expedition CK06-06</strain>
    </source>
</reference>
<comment type="caution">
    <text evidence="2">The sequence shown here is derived from an EMBL/GenBank/DDBJ whole genome shotgun (WGS) entry which is preliminary data.</text>
</comment>
<accession>X0UUS5</accession>
<feature type="domain" description="Secretion system C-terminal sorting" evidence="1">
    <location>
        <begin position="125"/>
        <end position="198"/>
    </location>
</feature>
<dbReference type="EMBL" id="BARS01029864">
    <property type="protein sequence ID" value="GAG09460.1"/>
    <property type="molecule type" value="Genomic_DNA"/>
</dbReference>
<dbReference type="Pfam" id="PF18962">
    <property type="entry name" value="Por_Secre_tail"/>
    <property type="match status" value="1"/>
</dbReference>
<dbReference type="InterPro" id="IPR026444">
    <property type="entry name" value="Secre_tail"/>
</dbReference>
<name>X0UUS5_9ZZZZ</name>
<sequence>RGGHFFYHAKIINHADTSVNLDCWVGVTLPNGTPFGPLKLYEDITFPASDSVTFSNLRQHVRQAAPLGDYQYIGYIGDYPTVYDSSYFPFTVTADVVDGGDAWFLEGWDRLGGLPPVAEVVGNHPNPFNAVTVIKYQLPAVGYVKLEVYNTLGQRVVTLVNSKQQAGYRSVIWDGSKVSSGLYFYRLTAGDYTETRRMMLVK</sequence>
<evidence type="ECO:0000313" key="2">
    <source>
        <dbReference type="EMBL" id="GAG09460.1"/>
    </source>
</evidence>
<protein>
    <recommendedName>
        <fullName evidence="1">Secretion system C-terminal sorting domain-containing protein</fullName>
    </recommendedName>
</protein>